<feature type="domain" description="C2H2-type" evidence="10">
    <location>
        <begin position="510"/>
        <end position="537"/>
    </location>
</feature>
<dbReference type="GO" id="GO:0005634">
    <property type="term" value="C:nucleus"/>
    <property type="evidence" value="ECO:0007669"/>
    <property type="project" value="UniProtKB-SubCell"/>
</dbReference>
<feature type="domain" description="C2H2-type" evidence="10">
    <location>
        <begin position="1034"/>
        <end position="1061"/>
    </location>
</feature>
<dbReference type="Gene3D" id="3.30.160.60">
    <property type="entry name" value="Classic Zinc Finger"/>
    <property type="match status" value="7"/>
</dbReference>
<dbReference type="PANTHER" id="PTHR24394:SF29">
    <property type="entry name" value="MYONEURIN"/>
    <property type="match status" value="1"/>
</dbReference>
<reference evidence="12" key="1">
    <citation type="submission" date="2022-01" db="EMBL/GenBank/DDBJ databases">
        <authorList>
            <person name="King R."/>
        </authorList>
    </citation>
    <scope>NUCLEOTIDE SEQUENCE</scope>
</reference>
<evidence type="ECO:0000259" key="10">
    <source>
        <dbReference type="PROSITE" id="PS50157"/>
    </source>
</evidence>
<evidence type="ECO:0000256" key="9">
    <source>
        <dbReference type="SAM" id="MobiDB-lite"/>
    </source>
</evidence>
<keyword evidence="5 8" id="KW-0862">Zinc</keyword>
<dbReference type="SMART" id="SM00355">
    <property type="entry name" value="ZnF_C2H2"/>
    <property type="match status" value="18"/>
</dbReference>
<dbReference type="InterPro" id="IPR012934">
    <property type="entry name" value="Znf_AD"/>
</dbReference>
<evidence type="ECO:0000313" key="12">
    <source>
        <dbReference type="EMBL" id="CAG9864011.1"/>
    </source>
</evidence>
<dbReference type="InterPro" id="IPR036236">
    <property type="entry name" value="Znf_C2H2_sf"/>
</dbReference>
<comment type="subcellular location">
    <subcellularLocation>
        <location evidence="1">Nucleus</location>
    </subcellularLocation>
</comment>
<feature type="region of interest" description="Disordered" evidence="9">
    <location>
        <begin position="761"/>
        <end position="785"/>
    </location>
</feature>
<feature type="domain" description="C2H2-type" evidence="10">
    <location>
        <begin position="574"/>
        <end position="601"/>
    </location>
</feature>
<feature type="binding site" evidence="8">
    <location>
        <position position="15"/>
    </location>
    <ligand>
        <name>Zn(2+)</name>
        <dbReference type="ChEBI" id="CHEBI:29105"/>
    </ligand>
</feature>
<name>A0A9N9TS63_PHYSR</name>
<feature type="binding site" evidence="8">
    <location>
        <position position="58"/>
    </location>
    <ligand>
        <name>Zn(2+)</name>
        <dbReference type="ChEBI" id="CHEBI:29105"/>
    </ligand>
</feature>
<dbReference type="Proteomes" id="UP001153712">
    <property type="component" value="Chromosome 7"/>
</dbReference>
<dbReference type="Pfam" id="PF00096">
    <property type="entry name" value="zf-C2H2"/>
    <property type="match status" value="2"/>
</dbReference>
<feature type="domain" description="C2H2-type" evidence="10">
    <location>
        <begin position="956"/>
        <end position="978"/>
    </location>
</feature>
<proteinExistence type="predicted"/>
<feature type="domain" description="ZAD" evidence="11">
    <location>
        <begin position="10"/>
        <end position="82"/>
    </location>
</feature>
<keyword evidence="6" id="KW-0539">Nucleus</keyword>
<dbReference type="Gene3D" id="3.40.1800.20">
    <property type="match status" value="1"/>
</dbReference>
<evidence type="ECO:0000256" key="2">
    <source>
        <dbReference type="ARBA" id="ARBA00022723"/>
    </source>
</evidence>
<feature type="region of interest" description="Disordered" evidence="9">
    <location>
        <begin position="609"/>
        <end position="631"/>
    </location>
</feature>
<dbReference type="GO" id="GO:0000981">
    <property type="term" value="F:DNA-binding transcription factor activity, RNA polymerase II-specific"/>
    <property type="evidence" value="ECO:0007669"/>
    <property type="project" value="TreeGrafter"/>
</dbReference>
<evidence type="ECO:0000256" key="1">
    <source>
        <dbReference type="ARBA" id="ARBA00004123"/>
    </source>
</evidence>
<feature type="domain" description="C2H2-type" evidence="10">
    <location>
        <begin position="648"/>
        <end position="676"/>
    </location>
</feature>
<dbReference type="PROSITE" id="PS51915">
    <property type="entry name" value="ZAD"/>
    <property type="match status" value="1"/>
</dbReference>
<feature type="binding site" evidence="8">
    <location>
        <position position="55"/>
    </location>
    <ligand>
        <name>Zn(2+)</name>
        <dbReference type="ChEBI" id="CHEBI:29105"/>
    </ligand>
</feature>
<evidence type="ECO:0000256" key="5">
    <source>
        <dbReference type="ARBA" id="ARBA00022833"/>
    </source>
</evidence>
<dbReference type="Pfam" id="PF13912">
    <property type="entry name" value="zf-C2H2_6"/>
    <property type="match status" value="3"/>
</dbReference>
<accession>A0A9N9TS63</accession>
<feature type="region of interest" description="Disordered" evidence="9">
    <location>
        <begin position="482"/>
        <end position="502"/>
    </location>
</feature>
<dbReference type="PANTHER" id="PTHR24394">
    <property type="entry name" value="ZINC FINGER PROTEIN"/>
    <property type="match status" value="1"/>
</dbReference>
<dbReference type="EMBL" id="OU900100">
    <property type="protein sequence ID" value="CAG9864011.1"/>
    <property type="molecule type" value="Genomic_DNA"/>
</dbReference>
<protein>
    <submittedName>
        <fullName evidence="12">Uncharacterized protein</fullName>
    </submittedName>
</protein>
<dbReference type="InterPro" id="IPR013087">
    <property type="entry name" value="Znf_C2H2_type"/>
</dbReference>
<keyword evidence="3" id="KW-0677">Repeat</keyword>
<dbReference type="GO" id="GO:0008270">
    <property type="term" value="F:zinc ion binding"/>
    <property type="evidence" value="ECO:0007669"/>
    <property type="project" value="UniProtKB-UniRule"/>
</dbReference>
<feature type="domain" description="C2H2-type" evidence="10">
    <location>
        <begin position="182"/>
        <end position="210"/>
    </location>
</feature>
<organism evidence="12 13">
    <name type="scientific">Phyllotreta striolata</name>
    <name type="common">Striped flea beetle</name>
    <name type="synonym">Crioceris striolata</name>
    <dbReference type="NCBI Taxonomy" id="444603"/>
    <lineage>
        <taxon>Eukaryota</taxon>
        <taxon>Metazoa</taxon>
        <taxon>Ecdysozoa</taxon>
        <taxon>Arthropoda</taxon>
        <taxon>Hexapoda</taxon>
        <taxon>Insecta</taxon>
        <taxon>Pterygota</taxon>
        <taxon>Neoptera</taxon>
        <taxon>Endopterygota</taxon>
        <taxon>Coleoptera</taxon>
        <taxon>Polyphaga</taxon>
        <taxon>Cucujiformia</taxon>
        <taxon>Chrysomeloidea</taxon>
        <taxon>Chrysomelidae</taxon>
        <taxon>Galerucinae</taxon>
        <taxon>Alticini</taxon>
        <taxon>Phyllotreta</taxon>
    </lineage>
</organism>
<dbReference type="Pfam" id="PF07776">
    <property type="entry name" value="zf-AD"/>
    <property type="match status" value="1"/>
</dbReference>
<evidence type="ECO:0000256" key="6">
    <source>
        <dbReference type="ARBA" id="ARBA00023242"/>
    </source>
</evidence>
<feature type="compositionally biased region" description="Acidic residues" evidence="9">
    <location>
        <begin position="776"/>
        <end position="785"/>
    </location>
</feature>
<dbReference type="PROSITE" id="PS50157">
    <property type="entry name" value="ZINC_FINGER_C2H2_2"/>
    <property type="match status" value="11"/>
</dbReference>
<dbReference type="SUPFAM" id="SSF57667">
    <property type="entry name" value="beta-beta-alpha zinc fingers"/>
    <property type="match status" value="4"/>
</dbReference>
<evidence type="ECO:0000256" key="3">
    <source>
        <dbReference type="ARBA" id="ARBA00022737"/>
    </source>
</evidence>
<evidence type="ECO:0000256" key="7">
    <source>
        <dbReference type="PROSITE-ProRule" id="PRU00042"/>
    </source>
</evidence>
<dbReference type="AlphaFoldDB" id="A0A9N9TS63"/>
<evidence type="ECO:0000256" key="4">
    <source>
        <dbReference type="ARBA" id="ARBA00022771"/>
    </source>
</evidence>
<keyword evidence="4 7" id="KW-0863">Zinc-finger</keyword>
<feature type="domain" description="C2H2-type" evidence="10">
    <location>
        <begin position="791"/>
        <end position="818"/>
    </location>
</feature>
<gene>
    <name evidence="12" type="ORF">PHYEVI_LOCUS10279</name>
</gene>
<evidence type="ECO:0000313" key="13">
    <source>
        <dbReference type="Proteomes" id="UP001153712"/>
    </source>
</evidence>
<feature type="domain" description="C2H2-type" evidence="10">
    <location>
        <begin position="684"/>
        <end position="706"/>
    </location>
</feature>
<feature type="domain" description="C2H2-type" evidence="10">
    <location>
        <begin position="867"/>
        <end position="889"/>
    </location>
</feature>
<dbReference type="OrthoDB" id="10039931at2759"/>
<dbReference type="SMART" id="SM00868">
    <property type="entry name" value="zf-AD"/>
    <property type="match status" value="1"/>
</dbReference>
<dbReference type="SUPFAM" id="SSF57716">
    <property type="entry name" value="Glucocorticoid receptor-like (DNA-binding domain)"/>
    <property type="match status" value="1"/>
</dbReference>
<keyword evidence="2 8" id="KW-0479">Metal-binding</keyword>
<feature type="domain" description="C2H2-type" evidence="10">
    <location>
        <begin position="730"/>
        <end position="752"/>
    </location>
</feature>
<dbReference type="PROSITE" id="PS00028">
    <property type="entry name" value="ZINC_FINGER_C2H2_1"/>
    <property type="match status" value="14"/>
</dbReference>
<feature type="domain" description="C2H2-type" evidence="10">
    <location>
        <begin position="1003"/>
        <end position="1026"/>
    </location>
</feature>
<evidence type="ECO:0000259" key="11">
    <source>
        <dbReference type="PROSITE" id="PS51915"/>
    </source>
</evidence>
<sequence>MADAEVCRRNRCRLCLCEDAGALRRTLDDAGLCDKILRHLAIKIEASEKTSSMVCNECIEKVSNWDAFREECIRNQAKFDEDSHSNRSNSPSMHEINPLANISVQIKEEPDVDIDHEFDECHKDTEDARMGSLDQPQVYVKNEPLDDEPMDQEFHEFPPTLSPHPLTTNDFPEIISEPDLNRKCSVCGKLFSSTGNKKKHERVMHGLHTPASDQNGRLIFCMTNGDVSPTDAIKAEQRKVLFEQSLSKLSEDKETIINAALTKIEVSYIEKCKAMADMHKTLVCACHNVPHQNLKGLLSHLRALRIWFPVFTCYNCMITFTDRSTFTKHIARCSSQPLHAITKLSNMSNRSELKTRLYQNFKCTICKFMFSFHEDFSRHVDEDHSMARFPLHCPCGRVFAGDAEYKDHVYVSCLVEFYCDICFVTTKTIEEFQKHAVEVHDESEGFILLQDDNYKVRKPSMHTSPVVDEAVILTGKRERKSSIKNSSIDEDDGVPEEPKPTYYTPKTDNRVCPVCCKEYSSYKNMMRHFKTHKSDDHQDMEVDDEDSFYSCPDCGGVFNTLEWKIHLTEKHQNKPCGECGKLFQFQTELDQHRSVHLNLKVYRDSKTDSYKSTMVSPSSEEESPVKEEPLREFDNEDVDVETFDEKKYKCELCSDDFNSYSGLWEHNRVKHPERKTPNADTYPKKCEDCDKVCTTGAALYRHRQIHLKPSYNTSLLKIRKTEIVEEESYHTCKRCFKVFSSKYNLKNHLKCHGINVNPASKKQVKKQEASKQDQPNTDDDEEEETTTPLIFTCDICVMTFSNKIALKKHKEKHMYEFKGFPKANDSICCKLCKVAFSSAAKLAQHMSSEHDQRARKKVNRGVEEEQHACSICAKSFHSAGALTTHIGWHKRGHNEANTKVMKNHPKPAAKPVPAKVKEEPGDHQCATCLAKLPNDTALQVHILEKHRSVSAIMLIPRCNTCNKDFGTQDEYETHKRLHDFLERQKQHEQKAVSLEKVPKQKNYPCKYCNAAFSRSDTLGAHMRQFHKEHIVTEFKCHHCDRIFEKQNSLTIHLKVHEKQKSLVQPVSKPLFSCSICSMGFDLPKDLRAHTISAHPF</sequence>
<evidence type="ECO:0000256" key="8">
    <source>
        <dbReference type="PROSITE-ProRule" id="PRU01263"/>
    </source>
</evidence>
<feature type="binding site" evidence="8">
    <location>
        <position position="12"/>
    </location>
    <ligand>
        <name>Zn(2+)</name>
        <dbReference type="ChEBI" id="CHEBI:29105"/>
    </ligand>
</feature>
<keyword evidence="13" id="KW-1185">Reference proteome</keyword>